<evidence type="ECO:0000259" key="4">
    <source>
        <dbReference type="SMART" id="SM00062"/>
    </source>
</evidence>
<dbReference type="AlphaFoldDB" id="A0A9X7UZ44"/>
<evidence type="ECO:0000256" key="1">
    <source>
        <dbReference type="ARBA" id="ARBA00010333"/>
    </source>
</evidence>
<dbReference type="KEGG" id="vcw:GJQ55_10230"/>
<protein>
    <submittedName>
        <fullName evidence="5">Transporter substrate-binding domain-containing protein</fullName>
    </submittedName>
</protein>
<evidence type="ECO:0000313" key="5">
    <source>
        <dbReference type="EMBL" id="QQD24820.1"/>
    </source>
</evidence>
<organism evidence="5 6">
    <name type="scientific">Venatoribacter cucullus</name>
    <dbReference type="NCBI Taxonomy" id="2661630"/>
    <lineage>
        <taxon>Bacteria</taxon>
        <taxon>Pseudomonadati</taxon>
        <taxon>Pseudomonadota</taxon>
        <taxon>Gammaproteobacteria</taxon>
        <taxon>Oceanospirillales</taxon>
        <taxon>Oceanospirillaceae</taxon>
        <taxon>Venatoribacter</taxon>
    </lineage>
</organism>
<evidence type="ECO:0000313" key="6">
    <source>
        <dbReference type="Proteomes" id="UP000596074"/>
    </source>
</evidence>
<keyword evidence="2" id="KW-0732">Signal</keyword>
<feature type="transmembrane region" description="Helical" evidence="3">
    <location>
        <begin position="18"/>
        <end position="40"/>
    </location>
</feature>
<proteinExistence type="inferred from homology"/>
<gene>
    <name evidence="5" type="ORF">GJQ55_10230</name>
</gene>
<dbReference type="CDD" id="cd01007">
    <property type="entry name" value="PBP2_BvgS_HisK_like"/>
    <property type="match status" value="1"/>
</dbReference>
<accession>A0A9X7UZ44</accession>
<reference evidence="5 6" key="1">
    <citation type="submission" date="2019-11" db="EMBL/GenBank/DDBJ databases">
        <title>Venatorbacter sp. nov. a predator of Campylobacter and other Gram-negative bacteria.</title>
        <authorList>
            <person name="Saeedi A."/>
            <person name="Cummings N.J."/>
            <person name="Connerton I.F."/>
            <person name="Connerton P.L."/>
        </authorList>
    </citation>
    <scope>NUCLEOTIDE SEQUENCE [LARGE SCALE GENOMIC DNA]</scope>
    <source>
        <strain evidence="5">XL5</strain>
    </source>
</reference>
<dbReference type="Gene3D" id="3.40.190.10">
    <property type="entry name" value="Periplasmic binding protein-like II"/>
    <property type="match status" value="2"/>
</dbReference>
<dbReference type="Pfam" id="PF00497">
    <property type="entry name" value="SBP_bac_3"/>
    <property type="match status" value="1"/>
</dbReference>
<dbReference type="InterPro" id="IPR001638">
    <property type="entry name" value="Solute-binding_3/MltF_N"/>
</dbReference>
<feature type="transmembrane region" description="Helical" evidence="3">
    <location>
        <begin position="596"/>
        <end position="615"/>
    </location>
</feature>
<dbReference type="RefSeq" id="WP_228344881.1">
    <property type="nucleotide sequence ID" value="NZ_CP046056.1"/>
</dbReference>
<keyword evidence="3" id="KW-0472">Membrane</keyword>
<comment type="similarity">
    <text evidence="1">Belongs to the bacterial solute-binding protein 3 family.</text>
</comment>
<dbReference type="EMBL" id="CP046056">
    <property type="protein sequence ID" value="QQD24820.1"/>
    <property type="molecule type" value="Genomic_DNA"/>
</dbReference>
<keyword evidence="6" id="KW-1185">Reference proteome</keyword>
<dbReference type="Proteomes" id="UP000596074">
    <property type="component" value="Chromosome"/>
</dbReference>
<keyword evidence="3" id="KW-0812">Transmembrane</keyword>
<sequence>MQWEGDLQRQRWRWRQRMVLVVVAVSLISSVLAIALHYYFSRSMALSSAEARYELAATTTRDYLSGIDNRASQIVRILARHPNLMEQQWVHPDTAELFAEVMRSNPVFYAIYIGFGNGDFYELVNLNTSDDVRLQLQAMPSDRWVEIVVQGEGAKRERRFTYLNEQLQANYSRSERSDYDATQRLWFTNATRNKVYKTRPYLFQHLQAPGQSFSLQIPASQAATERPAVLTVDVAFSALSDQLRSQPLSLDGELFLFQRSGELLASNHATVQQRALPKPPPLALSEAQQAYIKSLGKIRVANEPDWAPIDFAIAGEPKGYSIDLLRLLAGMTGLELEFINGYRWPELVQLFNKGELEILQPVIATDENRARGIFTDAWLTLDYTLVTRKDTAAPANLEDLYPRVLVMPEGWSLNAVLKQRYPNLAVRIVDSTRTALEMVANGQAFATLDSETILRRTAGQFFLRDLVFHSEINGLQALPATVHFQLRQDLQPLADILNSAIAALPGNVLAQLQERWLHDSEIPRDIALSVVPYPAVLDMVARGNGRAMVPQGESGEHYYFFVSSLSRISDREEYFAFVVTEQRLFTSALRDVQRSAFIIGLFWLLLMPVILFFLLRPLRAVNSDPA</sequence>
<evidence type="ECO:0000256" key="3">
    <source>
        <dbReference type="SAM" id="Phobius"/>
    </source>
</evidence>
<dbReference type="SUPFAM" id="SSF53850">
    <property type="entry name" value="Periplasmic binding protein-like II"/>
    <property type="match status" value="1"/>
</dbReference>
<feature type="domain" description="Solute-binding protein family 3/N-terminal" evidence="4">
    <location>
        <begin position="297"/>
        <end position="519"/>
    </location>
</feature>
<dbReference type="Gene3D" id="3.30.450.20">
    <property type="entry name" value="PAS domain"/>
    <property type="match status" value="1"/>
</dbReference>
<dbReference type="PANTHER" id="PTHR35936">
    <property type="entry name" value="MEMBRANE-BOUND LYTIC MUREIN TRANSGLYCOSYLASE F"/>
    <property type="match status" value="1"/>
</dbReference>
<name>A0A9X7UZ44_9GAMM</name>
<evidence type="ECO:0000256" key="2">
    <source>
        <dbReference type="ARBA" id="ARBA00022729"/>
    </source>
</evidence>
<keyword evidence="3" id="KW-1133">Transmembrane helix</keyword>
<dbReference type="SMART" id="SM00062">
    <property type="entry name" value="PBPb"/>
    <property type="match status" value="1"/>
</dbReference>